<evidence type="ECO:0000313" key="2">
    <source>
        <dbReference type="EMBL" id="CAD7654119.1"/>
    </source>
</evidence>
<feature type="chain" id="PRO_5036211460" evidence="1">
    <location>
        <begin position="20"/>
        <end position="228"/>
    </location>
</feature>
<feature type="signal peptide" evidence="1">
    <location>
        <begin position="1"/>
        <end position="19"/>
    </location>
</feature>
<evidence type="ECO:0000256" key="1">
    <source>
        <dbReference type="SAM" id="SignalP"/>
    </source>
</evidence>
<protein>
    <submittedName>
        <fullName evidence="2">Uncharacterized protein</fullName>
    </submittedName>
</protein>
<dbReference type="EMBL" id="CAJPVJ010007530">
    <property type="protein sequence ID" value="CAG2171306.1"/>
    <property type="molecule type" value="Genomic_DNA"/>
</dbReference>
<organism evidence="2">
    <name type="scientific">Oppiella nova</name>
    <dbReference type="NCBI Taxonomy" id="334625"/>
    <lineage>
        <taxon>Eukaryota</taxon>
        <taxon>Metazoa</taxon>
        <taxon>Ecdysozoa</taxon>
        <taxon>Arthropoda</taxon>
        <taxon>Chelicerata</taxon>
        <taxon>Arachnida</taxon>
        <taxon>Acari</taxon>
        <taxon>Acariformes</taxon>
        <taxon>Sarcoptiformes</taxon>
        <taxon>Oribatida</taxon>
        <taxon>Brachypylina</taxon>
        <taxon>Oppioidea</taxon>
        <taxon>Oppiidae</taxon>
        <taxon>Oppiella</taxon>
    </lineage>
</organism>
<evidence type="ECO:0000313" key="3">
    <source>
        <dbReference type="Proteomes" id="UP000728032"/>
    </source>
</evidence>
<keyword evidence="1" id="KW-0732">Signal</keyword>
<dbReference type="Proteomes" id="UP000728032">
    <property type="component" value="Unassembled WGS sequence"/>
</dbReference>
<keyword evidence="3" id="KW-1185">Reference proteome</keyword>
<dbReference type="AlphaFoldDB" id="A0A7R9M5Z8"/>
<accession>A0A7R9M5Z8</accession>
<name>A0A7R9M5Z8_9ACAR</name>
<dbReference type="EMBL" id="OC922355">
    <property type="protein sequence ID" value="CAD7654119.1"/>
    <property type="molecule type" value="Genomic_DNA"/>
</dbReference>
<gene>
    <name evidence="2" type="ORF">ONB1V03_LOCUS10769</name>
</gene>
<sequence>MAYVQKLIVLATAVCSAYAASTNGTVSLATNTKSNGNNLKDYNSCILTILLSGKCGDIPITGTSDREMCNGVYQLTDCIKSNYNRVTLGVCTASDRDDFDRNFDSIEVCKKVDDKCDGQTYTRRWCKDNGYNPLNPPKPPMPKLIVKTKHIALPIDFLKANAGFCDDHDDIYFKSTESLVGKSQPLECLVPIDANNLNLCENYIIEFHAKPYPSKNSELEVDPKCTCT</sequence>
<reference evidence="2" key="1">
    <citation type="submission" date="2020-11" db="EMBL/GenBank/DDBJ databases">
        <authorList>
            <person name="Tran Van P."/>
        </authorList>
    </citation>
    <scope>NUCLEOTIDE SEQUENCE</scope>
</reference>
<proteinExistence type="predicted"/>